<dbReference type="RefSeq" id="WP_129519295.1">
    <property type="nucleotide sequence ID" value="NZ_SDPN01000003.1"/>
</dbReference>
<comment type="caution">
    <text evidence="1">The sequence shown here is derived from an EMBL/GenBank/DDBJ whole genome shotgun (WGS) entry which is preliminary data.</text>
</comment>
<dbReference type="AlphaFoldDB" id="A0A4Q2L840"/>
<proteinExistence type="predicted"/>
<sequence>MNNPLPADDHGLILFGNVRALGRQSELYSAVAAGTIERVRRGVYRNVIAAVDTEADAPAGAEADRLAYLTVVRAAARAFTAPVFTSYSAAALKGLPVIGSWPSEVFVLSRDPQGSRRKGVVTVARTRDVEIVMVDGCAVTAVEFTLLQLARHAPLVAALTATDAALHVPRFGGAPPKTSLERLHAEHERLKPYPRSQRADAVLQRATTLADTPLETGSRLLIEELGFAQPELQHELWLPELGKRAFLDFYWPEVNVGAEADGRGKYRSALARRDATGSSNGMGSPQRWPASSAETEVAAAAALAAAAAAKRAADLVIGEKDRENAIRRQVAGFDRWDWGEMIDKDPVAARLAALGVPRVRRRIILS</sequence>
<evidence type="ECO:0000313" key="1">
    <source>
        <dbReference type="EMBL" id="RXZ72672.1"/>
    </source>
</evidence>
<evidence type="ECO:0008006" key="3">
    <source>
        <dbReference type="Google" id="ProtNLM"/>
    </source>
</evidence>
<dbReference type="Proteomes" id="UP000293865">
    <property type="component" value="Unassembled WGS sequence"/>
</dbReference>
<gene>
    <name evidence="1" type="ORF">ESP51_02385</name>
</gene>
<organism evidence="1 2">
    <name type="scientific">Agromyces albus</name>
    <dbReference type="NCBI Taxonomy" id="205332"/>
    <lineage>
        <taxon>Bacteria</taxon>
        <taxon>Bacillati</taxon>
        <taxon>Actinomycetota</taxon>
        <taxon>Actinomycetes</taxon>
        <taxon>Micrococcales</taxon>
        <taxon>Microbacteriaceae</taxon>
        <taxon>Agromyces</taxon>
    </lineage>
</organism>
<dbReference type="OrthoDB" id="5517693at2"/>
<reference evidence="1 2" key="1">
    <citation type="submission" date="2019-01" db="EMBL/GenBank/DDBJ databases">
        <title>Agromyces.</title>
        <authorList>
            <person name="Li J."/>
        </authorList>
    </citation>
    <scope>NUCLEOTIDE SEQUENCE [LARGE SCALE GENOMIC DNA]</scope>
    <source>
        <strain evidence="1 2">DSM 15934</strain>
    </source>
</reference>
<name>A0A4Q2L840_9MICO</name>
<accession>A0A4Q2L840</accession>
<dbReference type="EMBL" id="SDPN01000003">
    <property type="protein sequence ID" value="RXZ72672.1"/>
    <property type="molecule type" value="Genomic_DNA"/>
</dbReference>
<keyword evidence="2" id="KW-1185">Reference proteome</keyword>
<evidence type="ECO:0000313" key="2">
    <source>
        <dbReference type="Proteomes" id="UP000293865"/>
    </source>
</evidence>
<protein>
    <recommendedName>
        <fullName evidence="3">AbiEi antitoxin C-terminal domain-containing protein</fullName>
    </recommendedName>
</protein>